<evidence type="ECO:0000313" key="9">
    <source>
        <dbReference type="EMBL" id="CAA9362582.1"/>
    </source>
</evidence>
<evidence type="ECO:0000256" key="3">
    <source>
        <dbReference type="ARBA" id="ARBA00022801"/>
    </source>
</evidence>
<dbReference type="EMBL" id="CADCTW010000209">
    <property type="protein sequence ID" value="CAA9362582.1"/>
    <property type="molecule type" value="Genomic_DNA"/>
</dbReference>
<evidence type="ECO:0000256" key="1">
    <source>
        <dbReference type="ARBA" id="ARBA00011073"/>
    </source>
</evidence>
<keyword evidence="4 5" id="KW-0720">Serine protease</keyword>
<dbReference type="Pfam" id="PF05922">
    <property type="entry name" value="Inhibitor_I9"/>
    <property type="match status" value="1"/>
</dbReference>
<dbReference type="EC" id="3.4.21.-" evidence="9"/>
<dbReference type="InterPro" id="IPR050131">
    <property type="entry name" value="Peptidase_S8_subtilisin-like"/>
</dbReference>
<dbReference type="InterPro" id="IPR034193">
    <property type="entry name" value="PCSK9_ProteinaseK-like"/>
</dbReference>
<dbReference type="PROSITE" id="PS51892">
    <property type="entry name" value="SUBTILASE"/>
    <property type="match status" value="1"/>
</dbReference>
<dbReference type="PROSITE" id="PS00136">
    <property type="entry name" value="SUBTILASE_ASP"/>
    <property type="match status" value="1"/>
</dbReference>
<feature type="domain" description="Inhibitor I9" evidence="8">
    <location>
        <begin position="71"/>
        <end position="107"/>
    </location>
</feature>
<dbReference type="PROSITE" id="PS51257">
    <property type="entry name" value="PROKAR_LIPOPROTEIN"/>
    <property type="match status" value="1"/>
</dbReference>
<protein>
    <submittedName>
        <fullName evidence="9">Alkaline serine exoprotease A</fullName>
        <ecNumber evidence="9">3.4.21.-</ecNumber>
    </submittedName>
</protein>
<name>A0A6J4ML80_9BACT</name>
<dbReference type="PANTHER" id="PTHR43806:SF11">
    <property type="entry name" value="CEREVISIN-RELATED"/>
    <property type="match status" value="1"/>
</dbReference>
<dbReference type="InterPro" id="IPR036852">
    <property type="entry name" value="Peptidase_S8/S53_dom_sf"/>
</dbReference>
<evidence type="ECO:0000256" key="5">
    <source>
        <dbReference type="PROSITE-ProRule" id="PRU01240"/>
    </source>
</evidence>
<dbReference type="SUPFAM" id="SSF54897">
    <property type="entry name" value="Protease propeptides/inhibitors"/>
    <property type="match status" value="1"/>
</dbReference>
<dbReference type="GO" id="GO:0005615">
    <property type="term" value="C:extracellular space"/>
    <property type="evidence" value="ECO:0007669"/>
    <property type="project" value="TreeGrafter"/>
</dbReference>
<feature type="domain" description="Peptidase S8/S53" evidence="7">
    <location>
        <begin position="146"/>
        <end position="373"/>
    </location>
</feature>
<dbReference type="InterPro" id="IPR023828">
    <property type="entry name" value="Peptidase_S8_Ser-AS"/>
</dbReference>
<dbReference type="SUPFAM" id="SSF52743">
    <property type="entry name" value="Subtilisin-like"/>
    <property type="match status" value="1"/>
</dbReference>
<evidence type="ECO:0000259" key="8">
    <source>
        <dbReference type="Pfam" id="PF05922"/>
    </source>
</evidence>
<evidence type="ECO:0000256" key="4">
    <source>
        <dbReference type="ARBA" id="ARBA00022825"/>
    </source>
</evidence>
<dbReference type="GO" id="GO:0006508">
    <property type="term" value="P:proteolysis"/>
    <property type="evidence" value="ECO:0007669"/>
    <property type="project" value="UniProtKB-KW"/>
</dbReference>
<dbReference type="AlphaFoldDB" id="A0A6J4ML80"/>
<dbReference type="InterPro" id="IPR037045">
    <property type="entry name" value="S8pro/Inhibitor_I9_sf"/>
</dbReference>
<dbReference type="PANTHER" id="PTHR43806">
    <property type="entry name" value="PEPTIDASE S8"/>
    <property type="match status" value="1"/>
</dbReference>
<evidence type="ECO:0000256" key="2">
    <source>
        <dbReference type="ARBA" id="ARBA00022670"/>
    </source>
</evidence>
<keyword evidence="2 5" id="KW-0645">Protease</keyword>
<dbReference type="CDD" id="cd04077">
    <property type="entry name" value="Peptidases_S8_PCSK9_ProteinaseK_like"/>
    <property type="match status" value="1"/>
</dbReference>
<organism evidence="9">
    <name type="scientific">uncultured Gemmatimonadota bacterium</name>
    <dbReference type="NCBI Taxonomy" id="203437"/>
    <lineage>
        <taxon>Bacteria</taxon>
        <taxon>Pseudomonadati</taxon>
        <taxon>Gemmatimonadota</taxon>
        <taxon>environmental samples</taxon>
    </lineage>
</organism>
<comment type="similarity">
    <text evidence="1 5 6">Belongs to the peptidase S8 family.</text>
</comment>
<feature type="active site" description="Charge relay system" evidence="5">
    <location>
        <position position="337"/>
    </location>
</feature>
<dbReference type="InterPro" id="IPR010259">
    <property type="entry name" value="S8pro/Inhibitor_I9"/>
</dbReference>
<dbReference type="InterPro" id="IPR015500">
    <property type="entry name" value="Peptidase_S8_subtilisin-rel"/>
</dbReference>
<sequence length="392" mass="40155">MRFPRTSLLLGAAVTLAACSDETPTTMRAPGAPVHAAAPGRAIEGAYIVVLNEGAEPRSVAAVAQVEPGFVYTAALNGFSAKLNRGQLNALQNNPAVAYIEEDQVVQPTATQSSATWGIDRTDQRSLPLSGTYTYTATASAVRAYIIDTGVRATHSQFIRTDGTSRASNVYNATGDGKNYDCNGHGTHVAGTTGGKTYGVAKAVLIRAVKVFTCTGGSANSTIIAGIDWTTSNHIKPAVANLSLGGGASQATDDAVNRLSNAGVFVAVAAGNDNVDACNTSPARASTVTTVASSTSGDAKSSFSNWGSCVELYAPGSSITSAWYTGDTATNTISGTSMASPHVAGVGALYKATYGDVSYSTIRSWIVNNATTSVITGNVTGTPNRLLYKAAL</sequence>
<evidence type="ECO:0000256" key="6">
    <source>
        <dbReference type="RuleBase" id="RU003355"/>
    </source>
</evidence>
<dbReference type="InterPro" id="IPR023827">
    <property type="entry name" value="Peptidase_S8_Asp-AS"/>
</dbReference>
<dbReference type="Pfam" id="PF00082">
    <property type="entry name" value="Peptidase_S8"/>
    <property type="match status" value="1"/>
</dbReference>
<accession>A0A6J4ML80</accession>
<dbReference type="GO" id="GO:0004252">
    <property type="term" value="F:serine-type endopeptidase activity"/>
    <property type="evidence" value="ECO:0007669"/>
    <property type="project" value="UniProtKB-UniRule"/>
</dbReference>
<feature type="active site" description="Charge relay system" evidence="5">
    <location>
        <position position="148"/>
    </location>
</feature>
<dbReference type="PROSITE" id="PS00138">
    <property type="entry name" value="SUBTILASE_SER"/>
    <property type="match status" value="1"/>
</dbReference>
<evidence type="ECO:0000259" key="7">
    <source>
        <dbReference type="Pfam" id="PF00082"/>
    </source>
</evidence>
<dbReference type="PRINTS" id="PR00723">
    <property type="entry name" value="SUBTILISIN"/>
</dbReference>
<keyword evidence="3 5" id="KW-0378">Hydrolase</keyword>
<feature type="active site" description="Charge relay system" evidence="5">
    <location>
        <position position="185"/>
    </location>
</feature>
<dbReference type="FunFam" id="3.40.50.200:FF:000014">
    <property type="entry name" value="Proteinase K"/>
    <property type="match status" value="1"/>
</dbReference>
<dbReference type="Gene3D" id="3.40.50.200">
    <property type="entry name" value="Peptidase S8/S53 domain"/>
    <property type="match status" value="1"/>
</dbReference>
<proteinExistence type="inferred from homology"/>
<dbReference type="InterPro" id="IPR000209">
    <property type="entry name" value="Peptidase_S8/S53_dom"/>
</dbReference>
<gene>
    <name evidence="9" type="ORF">AVDCRST_MAG68-4566</name>
</gene>
<dbReference type="Gene3D" id="3.30.70.80">
    <property type="entry name" value="Peptidase S8 propeptide/proteinase inhibitor I9"/>
    <property type="match status" value="1"/>
</dbReference>
<reference evidence="9" key="1">
    <citation type="submission" date="2020-02" db="EMBL/GenBank/DDBJ databases">
        <authorList>
            <person name="Meier V. D."/>
        </authorList>
    </citation>
    <scope>NUCLEOTIDE SEQUENCE</scope>
    <source>
        <strain evidence="9">AVDCRST_MAG68</strain>
    </source>
</reference>